<evidence type="ECO:0000313" key="1">
    <source>
        <dbReference type="EMBL" id="SMB81261.1"/>
    </source>
</evidence>
<protein>
    <submittedName>
        <fullName evidence="1">Uncharacterized protein</fullName>
    </submittedName>
</protein>
<dbReference type="RefSeq" id="WP_084045881.1">
    <property type="nucleotide sequence ID" value="NZ_FWWU01000005.1"/>
</dbReference>
<dbReference type="Proteomes" id="UP000192582">
    <property type="component" value="Unassembled WGS sequence"/>
</dbReference>
<gene>
    <name evidence="1" type="ORF">SAMN00790413_04516</name>
</gene>
<keyword evidence="2" id="KW-1185">Reference proteome</keyword>
<name>A0A1W1UKE3_9DEIO</name>
<sequence length="88" mass="10120">MQLRAVVEHALGDEQPGQALRRLVRELHTAGWPKPELYRAFHDLLKPQQGWELTGAQEDLLRDEILDALTGWCLPERRLLPEEQDVVG</sequence>
<evidence type="ECO:0000313" key="2">
    <source>
        <dbReference type="Proteomes" id="UP000192582"/>
    </source>
</evidence>
<organism evidence="1 2">
    <name type="scientific">Deinococcus hopiensis KR-140</name>
    <dbReference type="NCBI Taxonomy" id="695939"/>
    <lineage>
        <taxon>Bacteria</taxon>
        <taxon>Thermotogati</taxon>
        <taxon>Deinococcota</taxon>
        <taxon>Deinococci</taxon>
        <taxon>Deinococcales</taxon>
        <taxon>Deinococcaceae</taxon>
        <taxon>Deinococcus</taxon>
    </lineage>
</organism>
<dbReference type="AlphaFoldDB" id="A0A1W1UKE3"/>
<proteinExistence type="predicted"/>
<dbReference type="EMBL" id="FWWU01000005">
    <property type="protein sequence ID" value="SMB81261.1"/>
    <property type="molecule type" value="Genomic_DNA"/>
</dbReference>
<accession>A0A1W1UKE3</accession>
<reference evidence="1 2" key="1">
    <citation type="submission" date="2017-04" db="EMBL/GenBank/DDBJ databases">
        <authorList>
            <person name="Afonso C.L."/>
            <person name="Miller P.J."/>
            <person name="Scott M.A."/>
            <person name="Spackman E."/>
            <person name="Goraichik I."/>
            <person name="Dimitrov K.M."/>
            <person name="Suarez D.L."/>
            <person name="Swayne D.E."/>
        </authorList>
    </citation>
    <scope>NUCLEOTIDE SEQUENCE [LARGE SCALE GENOMIC DNA]</scope>
    <source>
        <strain evidence="1 2">KR-140</strain>
    </source>
</reference>
<dbReference type="OrthoDB" id="8708337at2"/>